<keyword evidence="7" id="KW-0418">Kinase</keyword>
<dbReference type="Gene3D" id="3.30.450.20">
    <property type="entry name" value="PAS domain"/>
    <property type="match status" value="1"/>
</dbReference>
<dbReference type="GO" id="GO:0000155">
    <property type="term" value="F:phosphorelay sensor kinase activity"/>
    <property type="evidence" value="ECO:0007669"/>
    <property type="project" value="InterPro"/>
</dbReference>
<evidence type="ECO:0000256" key="6">
    <source>
        <dbReference type="ARBA" id="ARBA00022741"/>
    </source>
</evidence>
<evidence type="ECO:0000256" key="5">
    <source>
        <dbReference type="ARBA" id="ARBA00022692"/>
    </source>
</evidence>
<keyword evidence="10" id="KW-0902">Two-component regulatory system</keyword>
<dbReference type="AlphaFoldDB" id="A0A0C1Q9G2"/>
<gene>
    <name evidence="14" type="ORF">JF50_17205</name>
</gene>
<accession>A0A0C1Q9G2</accession>
<dbReference type="SMART" id="SM00091">
    <property type="entry name" value="PAS"/>
    <property type="match status" value="1"/>
</dbReference>
<evidence type="ECO:0000313" key="15">
    <source>
        <dbReference type="Proteomes" id="UP000031327"/>
    </source>
</evidence>
<feature type="transmembrane region" description="Helical" evidence="12">
    <location>
        <begin position="37"/>
        <end position="55"/>
    </location>
</feature>
<evidence type="ECO:0000256" key="3">
    <source>
        <dbReference type="ARBA" id="ARBA00012438"/>
    </source>
</evidence>
<evidence type="ECO:0000256" key="1">
    <source>
        <dbReference type="ARBA" id="ARBA00000085"/>
    </source>
</evidence>
<dbReference type="GO" id="GO:0000156">
    <property type="term" value="F:phosphorelay response regulator activity"/>
    <property type="evidence" value="ECO:0007669"/>
    <property type="project" value="TreeGrafter"/>
</dbReference>
<protein>
    <recommendedName>
        <fullName evidence="3">histidine kinase</fullName>
        <ecNumber evidence="3">2.7.13.3</ecNumber>
    </recommendedName>
</protein>
<evidence type="ECO:0000256" key="10">
    <source>
        <dbReference type="ARBA" id="ARBA00023012"/>
    </source>
</evidence>
<evidence type="ECO:0000256" key="2">
    <source>
        <dbReference type="ARBA" id="ARBA00004141"/>
    </source>
</evidence>
<evidence type="ECO:0000256" key="7">
    <source>
        <dbReference type="ARBA" id="ARBA00022777"/>
    </source>
</evidence>
<dbReference type="SUPFAM" id="SSF55785">
    <property type="entry name" value="PYP-like sensor domain (PAS domain)"/>
    <property type="match status" value="1"/>
</dbReference>
<dbReference type="Gene3D" id="3.30.565.10">
    <property type="entry name" value="Histidine kinase-like ATPase, C-terminal domain"/>
    <property type="match status" value="1"/>
</dbReference>
<evidence type="ECO:0000313" key="14">
    <source>
        <dbReference type="EMBL" id="KID56045.1"/>
    </source>
</evidence>
<dbReference type="InterPro" id="IPR005467">
    <property type="entry name" value="His_kinase_dom"/>
</dbReference>
<keyword evidence="4" id="KW-0808">Transferase</keyword>
<comment type="subcellular location">
    <subcellularLocation>
        <location evidence="2">Membrane</location>
        <topology evidence="2">Multi-pass membrane protein</topology>
    </subcellularLocation>
</comment>
<dbReference type="Pfam" id="PF02518">
    <property type="entry name" value="HATPase_c"/>
    <property type="match status" value="1"/>
</dbReference>
<dbReference type="InterPro" id="IPR004358">
    <property type="entry name" value="Sig_transdc_His_kin-like_C"/>
</dbReference>
<dbReference type="InterPro" id="IPR003594">
    <property type="entry name" value="HATPase_dom"/>
</dbReference>
<keyword evidence="5 12" id="KW-0812">Transmembrane</keyword>
<feature type="domain" description="Histidine kinase" evidence="13">
    <location>
        <begin position="237"/>
        <end position="441"/>
    </location>
</feature>
<dbReference type="InterPro" id="IPR050351">
    <property type="entry name" value="BphY/WalK/GraS-like"/>
</dbReference>
<evidence type="ECO:0000256" key="8">
    <source>
        <dbReference type="ARBA" id="ARBA00022840"/>
    </source>
</evidence>
<organism evidence="14 15">
    <name type="scientific">Pseudoalteromonas luteoviolacea</name>
    <dbReference type="NCBI Taxonomy" id="43657"/>
    <lineage>
        <taxon>Bacteria</taxon>
        <taxon>Pseudomonadati</taxon>
        <taxon>Pseudomonadota</taxon>
        <taxon>Gammaproteobacteria</taxon>
        <taxon>Alteromonadales</taxon>
        <taxon>Pseudoalteromonadaceae</taxon>
        <taxon>Pseudoalteromonas</taxon>
    </lineage>
</organism>
<dbReference type="GO" id="GO:0005524">
    <property type="term" value="F:ATP binding"/>
    <property type="evidence" value="ECO:0007669"/>
    <property type="project" value="UniProtKB-KW"/>
</dbReference>
<dbReference type="EC" id="2.7.13.3" evidence="3"/>
<keyword evidence="6" id="KW-0547">Nucleotide-binding</keyword>
<dbReference type="PANTHER" id="PTHR42878:SF7">
    <property type="entry name" value="SENSOR HISTIDINE KINASE GLRK"/>
    <property type="match status" value="1"/>
</dbReference>
<dbReference type="InterPro" id="IPR000014">
    <property type="entry name" value="PAS"/>
</dbReference>
<dbReference type="EMBL" id="JWIC01000007">
    <property type="protein sequence ID" value="KID56045.1"/>
    <property type="molecule type" value="Genomic_DNA"/>
</dbReference>
<keyword evidence="9 12" id="KW-1133">Transmembrane helix</keyword>
<proteinExistence type="predicted"/>
<keyword evidence="8" id="KW-0067">ATP-binding</keyword>
<dbReference type="Proteomes" id="UP000031327">
    <property type="component" value="Unassembled WGS sequence"/>
</dbReference>
<evidence type="ECO:0000259" key="13">
    <source>
        <dbReference type="PROSITE" id="PS50109"/>
    </source>
</evidence>
<dbReference type="GO" id="GO:0016020">
    <property type="term" value="C:membrane"/>
    <property type="evidence" value="ECO:0007669"/>
    <property type="project" value="UniProtKB-SubCell"/>
</dbReference>
<dbReference type="InterPro" id="IPR035965">
    <property type="entry name" value="PAS-like_dom_sf"/>
</dbReference>
<dbReference type="SUPFAM" id="SSF55874">
    <property type="entry name" value="ATPase domain of HSP90 chaperone/DNA topoisomerase II/histidine kinase"/>
    <property type="match status" value="1"/>
</dbReference>
<comment type="catalytic activity">
    <reaction evidence="1">
        <text>ATP + protein L-histidine = ADP + protein N-phospho-L-histidine.</text>
        <dbReference type="EC" id="2.7.13.3"/>
    </reaction>
</comment>
<reference evidence="14 15" key="1">
    <citation type="submission" date="2014-12" db="EMBL/GenBank/DDBJ databases">
        <title>Draft Genome Sequence of Pseudoalteromonas luteoviolacea HI1.</title>
        <authorList>
            <person name="Asahina A.Y."/>
            <person name="Hadfield M.G."/>
        </authorList>
    </citation>
    <scope>NUCLEOTIDE SEQUENCE [LARGE SCALE GENOMIC DNA]</scope>
    <source>
        <strain evidence="14 15">HI1</strain>
    </source>
</reference>
<keyword evidence="11 12" id="KW-0472">Membrane</keyword>
<sequence length="446" mass="50190">MKSSNWKSMMSKTLILLFLAQIIFALAVANYGGAHPWIFLGVGILLFGVIGYLYYRYHQTQANIQRSIEQGFLSLIDGDFSVSIAPKNDPTYDRVFNLFNQCTEKLRKERQHLYQREMLLDKVLNTSPVVTFLVSPEHKIIFANRAAELMFKEGDSLLGHSWHDISETLDDDFAHALQNSGESIFTLNDQNGDEQAWHLAKSSVRIHQASHTLYLLKSITHELGRQEVQTWKKVIRVLSHELNNSIAPISSMCHSGQLLAQNLSEPRLDRVFSSISRRIAHLNEFIKGYGELSKLKMPNKQCINWPVLVEQLNALYPFELTTALPKTSIYADEHQLEQVLINILKNAHEAQSEQLDAPAVQVSFADHELQNLTIEVRDFGAGMAPEVLENALLPFYSTKHAGTGLGLALCREIIDAHQGKLAFRNCATSGVVVSVSLPYIVSTKAH</sequence>
<dbReference type="PRINTS" id="PR00344">
    <property type="entry name" value="BCTRLSENSOR"/>
</dbReference>
<evidence type="ECO:0000256" key="9">
    <source>
        <dbReference type="ARBA" id="ARBA00022989"/>
    </source>
</evidence>
<dbReference type="SUPFAM" id="SSF47384">
    <property type="entry name" value="Homodimeric domain of signal transducing histidine kinase"/>
    <property type="match status" value="1"/>
</dbReference>
<dbReference type="GO" id="GO:0030295">
    <property type="term" value="F:protein kinase activator activity"/>
    <property type="evidence" value="ECO:0007669"/>
    <property type="project" value="TreeGrafter"/>
</dbReference>
<dbReference type="PANTHER" id="PTHR42878">
    <property type="entry name" value="TWO-COMPONENT HISTIDINE KINASE"/>
    <property type="match status" value="1"/>
</dbReference>
<dbReference type="InterPro" id="IPR036097">
    <property type="entry name" value="HisK_dim/P_sf"/>
</dbReference>
<evidence type="ECO:0000256" key="12">
    <source>
        <dbReference type="SAM" id="Phobius"/>
    </source>
</evidence>
<evidence type="ECO:0000256" key="11">
    <source>
        <dbReference type="ARBA" id="ARBA00023136"/>
    </source>
</evidence>
<evidence type="ECO:0000256" key="4">
    <source>
        <dbReference type="ARBA" id="ARBA00022679"/>
    </source>
</evidence>
<name>A0A0C1Q9G2_9GAMM</name>
<comment type="caution">
    <text evidence="14">The sequence shown here is derived from an EMBL/GenBank/DDBJ whole genome shotgun (WGS) entry which is preliminary data.</text>
</comment>
<dbReference type="InterPro" id="IPR036890">
    <property type="entry name" value="HATPase_C_sf"/>
</dbReference>
<dbReference type="GO" id="GO:0007234">
    <property type="term" value="P:osmosensory signaling via phosphorelay pathway"/>
    <property type="evidence" value="ECO:0007669"/>
    <property type="project" value="TreeGrafter"/>
</dbReference>
<dbReference type="PROSITE" id="PS50109">
    <property type="entry name" value="HIS_KIN"/>
    <property type="match status" value="1"/>
</dbReference>
<dbReference type="SMART" id="SM00387">
    <property type="entry name" value="HATPase_c"/>
    <property type="match status" value="1"/>
</dbReference>